<dbReference type="NCBIfam" id="NF002469">
    <property type="entry name" value="PRK01712.1"/>
    <property type="match status" value="1"/>
</dbReference>
<evidence type="ECO:0000313" key="6">
    <source>
        <dbReference type="EMBL" id="SHM96686.1"/>
    </source>
</evidence>
<dbReference type="GO" id="GO:0006109">
    <property type="term" value="P:regulation of carbohydrate metabolic process"/>
    <property type="evidence" value="ECO:0007669"/>
    <property type="project" value="InterPro"/>
</dbReference>
<keyword evidence="2 5" id="KW-0678">Repressor</keyword>
<keyword evidence="4 5" id="KW-0694">RNA-binding</keyword>
<name>A0A1M7MZR5_9BACI</name>
<dbReference type="PANTHER" id="PTHR34984">
    <property type="entry name" value="CARBON STORAGE REGULATOR"/>
    <property type="match status" value="1"/>
</dbReference>
<evidence type="ECO:0000313" key="7">
    <source>
        <dbReference type="Proteomes" id="UP000184184"/>
    </source>
</evidence>
<dbReference type="GO" id="GO:0045947">
    <property type="term" value="P:negative regulation of translational initiation"/>
    <property type="evidence" value="ECO:0007669"/>
    <property type="project" value="UniProtKB-UniRule"/>
</dbReference>
<comment type="subcellular location">
    <subcellularLocation>
        <location evidence="5">Cytoplasm</location>
    </subcellularLocation>
</comment>
<comment type="function">
    <text evidence="5">A translational regulator that binds mRNA to regulate translation initiation and/or mRNA stability. Usually binds in the 5'-UTR at or near the Shine-Dalgarno sequence preventing ribosome-binding, thus repressing translation. Its main target seems to be the major flagellin gene, while its function is anatagonized by FliW.</text>
</comment>
<dbReference type="GO" id="GO:0005829">
    <property type="term" value="C:cytosol"/>
    <property type="evidence" value="ECO:0007669"/>
    <property type="project" value="TreeGrafter"/>
</dbReference>
<evidence type="ECO:0000256" key="3">
    <source>
        <dbReference type="ARBA" id="ARBA00022845"/>
    </source>
</evidence>
<dbReference type="InterPro" id="IPR003751">
    <property type="entry name" value="CsrA"/>
</dbReference>
<organism evidence="6 7">
    <name type="scientific">Gracilibacillus kekensis</name>
    <dbReference type="NCBI Taxonomy" id="1027249"/>
    <lineage>
        <taxon>Bacteria</taxon>
        <taxon>Bacillati</taxon>
        <taxon>Bacillota</taxon>
        <taxon>Bacilli</taxon>
        <taxon>Bacillales</taxon>
        <taxon>Bacillaceae</taxon>
        <taxon>Gracilibacillus</taxon>
    </lineage>
</organism>
<dbReference type="PANTHER" id="PTHR34984:SF1">
    <property type="entry name" value="CARBON STORAGE REGULATOR"/>
    <property type="match status" value="1"/>
</dbReference>
<dbReference type="AlphaFoldDB" id="A0A1M7MZR5"/>
<dbReference type="FunFam" id="2.60.40.4380:FF:000002">
    <property type="entry name" value="Translational regulator CsrA"/>
    <property type="match status" value="1"/>
</dbReference>
<gene>
    <name evidence="5" type="primary">csrA</name>
    <name evidence="6" type="ORF">SAMN05216179_1450</name>
</gene>
<evidence type="ECO:0000256" key="5">
    <source>
        <dbReference type="HAMAP-Rule" id="MF_00167"/>
    </source>
</evidence>
<keyword evidence="7" id="KW-1185">Reference proteome</keyword>
<dbReference type="Proteomes" id="UP000184184">
    <property type="component" value="Unassembled WGS sequence"/>
</dbReference>
<accession>A0A1M7MZR5</accession>
<dbReference type="GO" id="GO:0048027">
    <property type="term" value="F:mRNA 5'-UTR binding"/>
    <property type="evidence" value="ECO:0007669"/>
    <property type="project" value="UniProtKB-UniRule"/>
</dbReference>
<dbReference type="Pfam" id="PF02599">
    <property type="entry name" value="CsrA"/>
    <property type="match status" value="1"/>
</dbReference>
<dbReference type="OrthoDB" id="9809061at2"/>
<proteinExistence type="inferred from homology"/>
<dbReference type="GO" id="GO:0006402">
    <property type="term" value="P:mRNA catabolic process"/>
    <property type="evidence" value="ECO:0007669"/>
    <property type="project" value="InterPro"/>
</dbReference>
<dbReference type="EMBL" id="FRCZ01000002">
    <property type="protein sequence ID" value="SHM96686.1"/>
    <property type="molecule type" value="Genomic_DNA"/>
</dbReference>
<dbReference type="SUPFAM" id="SSF117130">
    <property type="entry name" value="CsrA-like"/>
    <property type="match status" value="1"/>
</dbReference>
<dbReference type="NCBIfam" id="TIGR00202">
    <property type="entry name" value="csrA"/>
    <property type="match status" value="1"/>
</dbReference>
<comment type="subunit">
    <text evidence="5">Homodimer; the beta-strands of each monomer intercalate to form a hydrophobic core, while the alpha-helices form wings that extend away from the core.</text>
</comment>
<keyword evidence="5" id="KW-1005">Bacterial flagellum biogenesis</keyword>
<dbReference type="RefSeq" id="WP_073201151.1">
    <property type="nucleotide sequence ID" value="NZ_FRCZ01000002.1"/>
</dbReference>
<sequence length="76" mass="8425">MLVLSRKANEAIKIGNDIEIKVIAVDGEQVKLGISAPMNVEVHRKEIFDLIQDENSHAANLSSNIIDLIKKNDEKS</sequence>
<dbReference type="InterPro" id="IPR036107">
    <property type="entry name" value="CsrA_sf"/>
</dbReference>
<keyword evidence="3 5" id="KW-0810">Translation regulation</keyword>
<evidence type="ECO:0000256" key="1">
    <source>
        <dbReference type="ARBA" id="ARBA00022490"/>
    </source>
</evidence>
<evidence type="ECO:0000256" key="4">
    <source>
        <dbReference type="ARBA" id="ARBA00022884"/>
    </source>
</evidence>
<keyword evidence="1 5" id="KW-0963">Cytoplasm</keyword>
<dbReference type="GO" id="GO:1902208">
    <property type="term" value="P:regulation of bacterial-type flagellum assembly"/>
    <property type="evidence" value="ECO:0007669"/>
    <property type="project" value="UniProtKB-UniRule"/>
</dbReference>
<dbReference type="Gene3D" id="2.60.40.4380">
    <property type="entry name" value="Translational regulator CsrA"/>
    <property type="match status" value="1"/>
</dbReference>
<dbReference type="STRING" id="1027249.SAMN05216179_1450"/>
<evidence type="ECO:0000256" key="2">
    <source>
        <dbReference type="ARBA" id="ARBA00022491"/>
    </source>
</evidence>
<reference evidence="6 7" key="1">
    <citation type="submission" date="2016-11" db="EMBL/GenBank/DDBJ databases">
        <authorList>
            <person name="Jaros S."/>
            <person name="Januszkiewicz K."/>
            <person name="Wedrychowicz H."/>
        </authorList>
    </citation>
    <scope>NUCLEOTIDE SEQUENCE [LARGE SCALE GENOMIC DNA]</scope>
    <source>
        <strain evidence="6 7">CGMCC 1.10681</strain>
    </source>
</reference>
<comment type="similarity">
    <text evidence="5">Belongs to the CsrA/RsmA family.</text>
</comment>
<protein>
    <recommendedName>
        <fullName evidence="5">Translational regulator CsrA</fullName>
    </recommendedName>
</protein>
<dbReference type="GO" id="GO:0044781">
    <property type="term" value="P:bacterial-type flagellum organization"/>
    <property type="evidence" value="ECO:0007669"/>
    <property type="project" value="UniProtKB-KW"/>
</dbReference>
<dbReference type="HAMAP" id="MF_00167">
    <property type="entry name" value="CsrA"/>
    <property type="match status" value="1"/>
</dbReference>